<dbReference type="AlphaFoldDB" id="D7CNT0"/>
<keyword evidence="3" id="KW-1185">Reference proteome</keyword>
<name>D7CNT0_SYNLT</name>
<feature type="domain" description="GIY-YIG" evidence="1">
    <location>
        <begin position="92"/>
        <end position="188"/>
    </location>
</feature>
<evidence type="ECO:0000313" key="2">
    <source>
        <dbReference type="EMBL" id="ADI02365.1"/>
    </source>
</evidence>
<dbReference type="PROSITE" id="PS50164">
    <property type="entry name" value="GIY_YIG"/>
    <property type="match status" value="1"/>
</dbReference>
<dbReference type="InterPro" id="IPR035901">
    <property type="entry name" value="GIY-YIG_endonuc_sf"/>
</dbReference>
<dbReference type="SUPFAM" id="SSF82771">
    <property type="entry name" value="GIY-YIG endonuclease"/>
    <property type="match status" value="1"/>
</dbReference>
<dbReference type="HOGENOM" id="CLU_061953_0_0_9"/>
<dbReference type="EMBL" id="CP002048">
    <property type="protein sequence ID" value="ADI02365.1"/>
    <property type="molecule type" value="Genomic_DNA"/>
</dbReference>
<reference evidence="3" key="1">
    <citation type="journal article" date="2010" name="Stand. Genomic Sci.">
        <title>Complete genome sequence of Syntrophothermus lipocalidus type strain (TGB-C1T).</title>
        <authorList>
            <consortium name="US DOE Joint Genome Institute (JGI-PGF)"/>
            <person name="Djao O."/>
            <person name="Zhang X."/>
            <person name="Lucas S."/>
            <person name="Lapidus A."/>
            <person name="Glavina Del Rio T."/>
            <person name="Nolan M."/>
            <person name="Tice H."/>
            <person name="Cheng J."/>
            <person name="Han C."/>
            <person name="Tapia R."/>
            <person name="Goodwin L."/>
            <person name="Pitluck S."/>
            <person name="Liolios K."/>
            <person name="Ivanova N."/>
            <person name="Mavromatis K."/>
            <person name="Mikhailova N."/>
            <person name="Ovchinnikova G."/>
            <person name="Pati A."/>
            <person name="Brambilla E."/>
            <person name="Chen A."/>
            <person name="Palaniappan K."/>
            <person name="Land M."/>
            <person name="Hauser L."/>
            <person name="Chang Y."/>
            <person name="Jeffries C."/>
            <person name="Rohde M."/>
            <person name="Sikorski J."/>
            <person name="Spring S."/>
            <person name="Goker M."/>
            <person name="Detter J."/>
            <person name="Woyke T."/>
            <person name="Bristow J."/>
            <person name="Eisen J."/>
            <person name="Markowitz V."/>
            <person name="Hugenholtz P."/>
            <person name="Kyrpides N."/>
            <person name="Klenk H."/>
        </authorList>
    </citation>
    <scope>NUCLEOTIDE SEQUENCE [LARGE SCALE GENOMIC DNA]</scope>
    <source>
        <strain evidence="3">DSM 12680 / TGB-C1</strain>
    </source>
</reference>
<dbReference type="STRING" id="643648.Slip_1604"/>
<dbReference type="eggNOG" id="ENOG502Z9J4">
    <property type="taxonomic scope" value="Bacteria"/>
</dbReference>
<dbReference type="Proteomes" id="UP000000378">
    <property type="component" value="Chromosome"/>
</dbReference>
<dbReference type="CDD" id="cd10446">
    <property type="entry name" value="GIY-YIG_unchar_1"/>
    <property type="match status" value="1"/>
</dbReference>
<evidence type="ECO:0000313" key="3">
    <source>
        <dbReference type="Proteomes" id="UP000000378"/>
    </source>
</evidence>
<gene>
    <name evidence="2" type="ordered locus">Slip_1604</name>
</gene>
<proteinExistence type="predicted"/>
<reference evidence="2 3" key="2">
    <citation type="journal article" date="2010" name="Stand. Genomic Sci.">
        <title>Complete genome sequence of Syntrophothermus lipocalidus type strain (TGB-C1).</title>
        <authorList>
            <person name="Djao O.D."/>
            <person name="Zhang X."/>
            <person name="Lucas S."/>
            <person name="Lapidus A."/>
            <person name="Del Rio T.G."/>
            <person name="Nolan M."/>
            <person name="Tice H."/>
            <person name="Cheng J.F."/>
            <person name="Han C."/>
            <person name="Tapia R."/>
            <person name="Goodwin L."/>
            <person name="Pitluck S."/>
            <person name="Liolios K."/>
            <person name="Ivanova N."/>
            <person name="Mavromatis K."/>
            <person name="Mikhailova N."/>
            <person name="Ovchinnikova G."/>
            <person name="Pati A."/>
            <person name="Brambilla E."/>
            <person name="Chen A."/>
            <person name="Palaniappan K."/>
            <person name="Land M."/>
            <person name="Hauser L."/>
            <person name="Chang Y.J."/>
            <person name="Jeffries C.D."/>
            <person name="Rohde M."/>
            <person name="Sikorski J."/>
            <person name="Spring S."/>
            <person name="Goker M."/>
            <person name="Detter J.C."/>
            <person name="Woyke T."/>
            <person name="Bristow J."/>
            <person name="Eisen J.A."/>
            <person name="Markowitz V."/>
            <person name="Hugenholtz P."/>
            <person name="Kyrpides N.C."/>
            <person name="Klenk H.P."/>
        </authorList>
    </citation>
    <scope>NUCLEOTIDE SEQUENCE [LARGE SCALE GENOMIC DNA]</scope>
    <source>
        <strain evidence="3">DSM 12680 / TGB-C1</strain>
    </source>
</reference>
<accession>D7CNT0</accession>
<dbReference type="KEGG" id="slp:Slip_1604"/>
<dbReference type="RefSeq" id="WP_013175767.1">
    <property type="nucleotide sequence ID" value="NC_014220.1"/>
</dbReference>
<evidence type="ECO:0000259" key="1">
    <source>
        <dbReference type="PROSITE" id="PS50164"/>
    </source>
</evidence>
<dbReference type="Pfam" id="PF01541">
    <property type="entry name" value="GIY-YIG"/>
    <property type="match status" value="1"/>
</dbReference>
<sequence length="189" mass="22120">MKRKEDHFEYVTELLDIRKELIGRLIFHFVRPSRQSYLDLEKWADNLEVVEILRAPYAVEPFPGYENVLIDFNPLKTIIEKEDPSWKTALSSVKGVYIITDKSNGKIYVGSAYGQDSFWTRWSSYVQNGHGGNKELAEIIGNEGMEYASNFQFSILEIRTNTTSEDEIIRREAYWKNVLKSREYGYNKN</sequence>
<organism evidence="2 3">
    <name type="scientific">Syntrophothermus lipocalidus (strain DSM 12680 / TGB-C1)</name>
    <dbReference type="NCBI Taxonomy" id="643648"/>
    <lineage>
        <taxon>Bacteria</taxon>
        <taxon>Bacillati</taxon>
        <taxon>Bacillota</taxon>
        <taxon>Clostridia</taxon>
        <taxon>Eubacteriales</taxon>
        <taxon>Syntrophomonadaceae</taxon>
        <taxon>Syntrophothermus</taxon>
    </lineage>
</organism>
<dbReference type="InterPro" id="IPR000305">
    <property type="entry name" value="GIY-YIG_endonuc"/>
</dbReference>
<protein>
    <submittedName>
        <fullName evidence="2">Excinuclease ABC C subunit domain protein</fullName>
    </submittedName>
</protein>
<dbReference type="Gene3D" id="3.40.1440.10">
    <property type="entry name" value="GIY-YIG endonuclease"/>
    <property type="match status" value="1"/>
</dbReference>